<dbReference type="Proteomes" id="UP000054408">
    <property type="component" value="Unassembled WGS sequence"/>
</dbReference>
<keyword evidence="3" id="KW-1185">Reference proteome</keyword>
<gene>
    <name evidence="2" type="ORF">AMSG_08083</name>
</gene>
<protein>
    <submittedName>
        <fullName evidence="2">Uncharacterized protein</fullName>
    </submittedName>
</protein>
<name>A0A0L0DJP7_THETB</name>
<keyword evidence="1" id="KW-1133">Transmembrane helix</keyword>
<sequence length="235" mass="23953">MLYWLGLSVTAAAVVVLVILSTVPGPASLAAAAGPTYSIPLAQAAANLVLVHTALAGFVYRDTHALQRRLPLSHQLTMAAFETVLVVMAVAAALAPVVPPLGPLLMPHCSAFPLPPIAVDSVTLTGLAVVGLGSLLLRKAAAATMNWSLAAAATAAAAGRERPWRMPYATPFSIIRHPVRLAHAGVGAVALVALNQGVCPVMLYTALALLLGSQLVVGVAADEAASGSRIESFHG</sequence>
<evidence type="ECO:0000313" key="3">
    <source>
        <dbReference type="Proteomes" id="UP000054408"/>
    </source>
</evidence>
<dbReference type="EMBL" id="GL349473">
    <property type="protein sequence ID" value="KNC52517.1"/>
    <property type="molecule type" value="Genomic_DNA"/>
</dbReference>
<keyword evidence="1" id="KW-0812">Transmembrane</keyword>
<dbReference type="AlphaFoldDB" id="A0A0L0DJP7"/>
<feature type="transmembrane region" description="Helical" evidence="1">
    <location>
        <begin position="117"/>
        <end position="137"/>
    </location>
</feature>
<evidence type="ECO:0000256" key="1">
    <source>
        <dbReference type="SAM" id="Phobius"/>
    </source>
</evidence>
<reference evidence="2 3" key="1">
    <citation type="submission" date="2010-05" db="EMBL/GenBank/DDBJ databases">
        <title>The Genome Sequence of Thecamonas trahens ATCC 50062.</title>
        <authorList>
            <consortium name="The Broad Institute Genome Sequencing Platform"/>
            <person name="Russ C."/>
            <person name="Cuomo C."/>
            <person name="Shea T."/>
            <person name="Young S.K."/>
            <person name="Zeng Q."/>
            <person name="Koehrsen M."/>
            <person name="Haas B."/>
            <person name="Borodovsky M."/>
            <person name="Guigo R."/>
            <person name="Alvarado L."/>
            <person name="Berlin A."/>
            <person name="Bochicchio J."/>
            <person name="Borenstein D."/>
            <person name="Chapman S."/>
            <person name="Chen Z."/>
            <person name="Freedman E."/>
            <person name="Gellesch M."/>
            <person name="Goldberg J."/>
            <person name="Griggs A."/>
            <person name="Gujja S."/>
            <person name="Heilman E."/>
            <person name="Heiman D."/>
            <person name="Hepburn T."/>
            <person name="Howarth C."/>
            <person name="Jen D."/>
            <person name="Larson L."/>
            <person name="Mehta T."/>
            <person name="Park D."/>
            <person name="Pearson M."/>
            <person name="Roberts A."/>
            <person name="Saif S."/>
            <person name="Shenoy N."/>
            <person name="Sisk P."/>
            <person name="Stolte C."/>
            <person name="Sykes S."/>
            <person name="Thomson T."/>
            <person name="Walk T."/>
            <person name="White J."/>
            <person name="Yandava C."/>
            <person name="Burger G."/>
            <person name="Gray M.W."/>
            <person name="Holland P.W.H."/>
            <person name="King N."/>
            <person name="Lang F.B.F."/>
            <person name="Roger A.J."/>
            <person name="Ruiz-Trillo I."/>
            <person name="Lander E."/>
            <person name="Nusbaum C."/>
        </authorList>
    </citation>
    <scope>NUCLEOTIDE SEQUENCE [LARGE SCALE GENOMIC DNA]</scope>
    <source>
        <strain evidence="2 3">ATCC 50062</strain>
    </source>
</reference>
<feature type="transmembrane region" description="Helical" evidence="1">
    <location>
        <begin position="42"/>
        <end position="60"/>
    </location>
</feature>
<organism evidence="2 3">
    <name type="scientific">Thecamonas trahens ATCC 50062</name>
    <dbReference type="NCBI Taxonomy" id="461836"/>
    <lineage>
        <taxon>Eukaryota</taxon>
        <taxon>Apusozoa</taxon>
        <taxon>Apusomonadida</taxon>
        <taxon>Apusomonadidae</taxon>
        <taxon>Thecamonas</taxon>
    </lineage>
</organism>
<dbReference type="GeneID" id="25566851"/>
<evidence type="ECO:0000313" key="2">
    <source>
        <dbReference type="EMBL" id="KNC52517.1"/>
    </source>
</evidence>
<accession>A0A0L0DJP7</accession>
<feature type="transmembrane region" description="Helical" evidence="1">
    <location>
        <begin position="72"/>
        <end position="97"/>
    </location>
</feature>
<dbReference type="RefSeq" id="XP_013755310.1">
    <property type="nucleotide sequence ID" value="XM_013899856.1"/>
</dbReference>
<keyword evidence="1" id="KW-0472">Membrane</keyword>
<proteinExistence type="predicted"/>